<accession>A0ABC8UJU9</accession>
<reference evidence="2 3" key="1">
    <citation type="submission" date="2024-02" db="EMBL/GenBank/DDBJ databases">
        <authorList>
            <person name="Vignale AGUSTIN F."/>
            <person name="Sosa J E."/>
            <person name="Modenutti C."/>
        </authorList>
    </citation>
    <scope>NUCLEOTIDE SEQUENCE [LARGE SCALE GENOMIC DNA]</scope>
</reference>
<gene>
    <name evidence="2" type="ORF">ILEXP_LOCUS51351</name>
</gene>
<dbReference type="Proteomes" id="UP001642360">
    <property type="component" value="Unassembled WGS sequence"/>
</dbReference>
<proteinExistence type="predicted"/>
<keyword evidence="3" id="KW-1185">Reference proteome</keyword>
<evidence type="ECO:0000313" key="3">
    <source>
        <dbReference type="Proteomes" id="UP001642360"/>
    </source>
</evidence>
<comment type="caution">
    <text evidence="2">The sequence shown here is derived from an EMBL/GenBank/DDBJ whole genome shotgun (WGS) entry which is preliminary data.</text>
</comment>
<evidence type="ECO:0000256" key="1">
    <source>
        <dbReference type="SAM" id="MobiDB-lite"/>
    </source>
</evidence>
<dbReference type="AlphaFoldDB" id="A0ABC8UJU9"/>
<feature type="region of interest" description="Disordered" evidence="1">
    <location>
        <begin position="34"/>
        <end position="57"/>
    </location>
</feature>
<name>A0ABC8UJU9_9AQUA</name>
<organism evidence="2 3">
    <name type="scientific">Ilex paraguariensis</name>
    <name type="common">yerba mate</name>
    <dbReference type="NCBI Taxonomy" id="185542"/>
    <lineage>
        <taxon>Eukaryota</taxon>
        <taxon>Viridiplantae</taxon>
        <taxon>Streptophyta</taxon>
        <taxon>Embryophyta</taxon>
        <taxon>Tracheophyta</taxon>
        <taxon>Spermatophyta</taxon>
        <taxon>Magnoliopsida</taxon>
        <taxon>eudicotyledons</taxon>
        <taxon>Gunneridae</taxon>
        <taxon>Pentapetalae</taxon>
        <taxon>asterids</taxon>
        <taxon>campanulids</taxon>
        <taxon>Aquifoliales</taxon>
        <taxon>Aquifoliaceae</taxon>
        <taxon>Ilex</taxon>
    </lineage>
</organism>
<evidence type="ECO:0000313" key="2">
    <source>
        <dbReference type="EMBL" id="CAK9181299.1"/>
    </source>
</evidence>
<dbReference type="EMBL" id="CAUOFW020007980">
    <property type="protein sequence ID" value="CAK9181299.1"/>
    <property type="molecule type" value="Genomic_DNA"/>
</dbReference>
<sequence>MIVTTCGLRMGSNPTILTTYPSQNFDEIAVHHVSGKADGPTDEALPGTREKSTRHRNGNYERLSSRFFLGISQKKQL</sequence>
<protein>
    <submittedName>
        <fullName evidence="2">Uncharacterized protein</fullName>
    </submittedName>
</protein>